<dbReference type="Gene3D" id="3.40.50.300">
    <property type="entry name" value="P-loop containing nucleotide triphosphate hydrolases"/>
    <property type="match status" value="1"/>
</dbReference>
<keyword evidence="3" id="KW-0963">Cytoplasm</keyword>
<dbReference type="EMBL" id="AAVN02000010">
    <property type="protein sequence ID" value="EBA38767.1"/>
    <property type="molecule type" value="Genomic_DNA"/>
</dbReference>
<dbReference type="InterPro" id="IPR027417">
    <property type="entry name" value="P-loop_NTPase"/>
</dbReference>
<comment type="caution">
    <text evidence="8">The sequence shown here is derived from an EMBL/GenBank/DDBJ whole genome shotgun (WGS) entry which is preliminary data.</text>
</comment>
<organism evidence="8 9">
    <name type="scientific">Collinsella aerofaciens (strain ATCC 25986 / DSM 3979 / JCM 10188 / KCTC 3647 / NCTC 11838 / VPI 1003)</name>
    <dbReference type="NCBI Taxonomy" id="411903"/>
    <lineage>
        <taxon>Bacteria</taxon>
        <taxon>Bacillati</taxon>
        <taxon>Actinomycetota</taxon>
        <taxon>Coriobacteriia</taxon>
        <taxon>Coriobacteriales</taxon>
        <taxon>Coriobacteriaceae</taxon>
        <taxon>Collinsella</taxon>
    </lineage>
</organism>
<protein>
    <recommendedName>
        <fullName evidence="6">PhoH-like protein</fullName>
    </recommendedName>
</protein>
<dbReference type="AlphaFoldDB" id="A4EC67"/>
<gene>
    <name evidence="8" type="ORF">COLAER_02046</name>
</gene>
<proteinExistence type="inferred from homology"/>
<dbReference type="FunFam" id="3.40.50.300:FF:000013">
    <property type="entry name" value="PhoH family ATPase"/>
    <property type="match status" value="1"/>
</dbReference>
<reference evidence="8 9" key="1">
    <citation type="submission" date="2007-01" db="EMBL/GenBank/DDBJ databases">
        <title>Draft genome sequence of Collinsella aerofaciens (ATCC 25986).</title>
        <authorList>
            <person name="Sudarsanam P."/>
            <person name="Ley R."/>
            <person name="Guruge J."/>
            <person name="Turnbaugh P.J."/>
            <person name="Mahowald M."/>
            <person name="Liep D."/>
            <person name="Gordon J."/>
        </authorList>
    </citation>
    <scope>NUCLEOTIDE SEQUENCE [LARGE SCALE GENOMIC DNA]</scope>
    <source>
        <strain evidence="9">ATCC 25986 / DSM 3979 / JCM 10188 / KCTC 3647 / NCTC 11838 / VPI 1003</strain>
    </source>
</reference>
<comment type="subcellular location">
    <subcellularLocation>
        <location evidence="1">Cytoplasm</location>
    </subcellularLocation>
</comment>
<reference evidence="8 9" key="2">
    <citation type="submission" date="2007-04" db="EMBL/GenBank/DDBJ databases">
        <authorList>
            <person name="Fulton L."/>
            <person name="Clifton S."/>
            <person name="Fulton B."/>
            <person name="Xu J."/>
            <person name="Minx P."/>
            <person name="Mardis E.R."/>
            <person name="Wilson R.K."/>
        </authorList>
    </citation>
    <scope>NUCLEOTIDE SEQUENCE [LARGE SCALE GENOMIC DNA]</scope>
    <source>
        <strain evidence="9">ATCC 25986 / DSM 3979 / JCM 10188 / KCTC 3647 / NCTC 11838 / VPI 1003</strain>
    </source>
</reference>
<evidence type="ECO:0000313" key="9">
    <source>
        <dbReference type="Proteomes" id="UP000002979"/>
    </source>
</evidence>
<dbReference type="GO" id="GO:0005829">
    <property type="term" value="C:cytosol"/>
    <property type="evidence" value="ECO:0007669"/>
    <property type="project" value="TreeGrafter"/>
</dbReference>
<sequence>MHAGRFMEASKIRLTVPEGIDPSRVLGAGDCVLRALENLVRAHVVARGDSVAVSGDPDEVELVARFFEHAFREAAAGRTLSADDVSRCLAVLRDGEHDASSLRDDVLLSYRGRVIRPKTLGQKRYVDAIRSSTITFGLGPAGTGKTYLAMALAVAALKRHEVGRLILTRPVVEAGENLGFLPGTLEEKIDPYMRPLYDALFDMMDRERTDELMERGVIEIAPLAYMRGRTLSDAFVVLDEAQNTTPEQMKMFLTRLGLNSKFVITGDLSQRDLVGRRGGLADVEKILGRVDDVTFSHLERADVVRHALVGRIVEAYDAYDDAREQRAHDRKESR</sequence>
<dbReference type="SUPFAM" id="SSF52540">
    <property type="entry name" value="P-loop containing nucleoside triphosphate hydrolases"/>
    <property type="match status" value="1"/>
</dbReference>
<dbReference type="Proteomes" id="UP000002979">
    <property type="component" value="Unassembled WGS sequence"/>
</dbReference>
<evidence type="ECO:0000256" key="5">
    <source>
        <dbReference type="ARBA" id="ARBA00022840"/>
    </source>
</evidence>
<evidence type="ECO:0000259" key="7">
    <source>
        <dbReference type="Pfam" id="PF02562"/>
    </source>
</evidence>
<keyword evidence="5" id="KW-0067">ATP-binding</keyword>
<dbReference type="InterPro" id="IPR003714">
    <property type="entry name" value="PhoH"/>
</dbReference>
<evidence type="ECO:0000256" key="6">
    <source>
        <dbReference type="ARBA" id="ARBA00039970"/>
    </source>
</evidence>
<dbReference type="PANTHER" id="PTHR30473:SF1">
    <property type="entry name" value="PHOH-LIKE PROTEIN"/>
    <property type="match status" value="1"/>
</dbReference>
<keyword evidence="4" id="KW-0547">Nucleotide-binding</keyword>
<comment type="similarity">
    <text evidence="2">Belongs to the PhoH family.</text>
</comment>
<evidence type="ECO:0000256" key="4">
    <source>
        <dbReference type="ARBA" id="ARBA00022741"/>
    </source>
</evidence>
<accession>A4EC67</accession>
<dbReference type="Pfam" id="PF02562">
    <property type="entry name" value="PhoH"/>
    <property type="match status" value="1"/>
</dbReference>
<name>A4EC67_COLAA</name>
<dbReference type="PANTHER" id="PTHR30473">
    <property type="entry name" value="PROTEIN PHOH"/>
    <property type="match status" value="1"/>
</dbReference>
<evidence type="ECO:0000256" key="1">
    <source>
        <dbReference type="ARBA" id="ARBA00004496"/>
    </source>
</evidence>
<feature type="domain" description="PhoH-like protein" evidence="7">
    <location>
        <begin position="115"/>
        <end position="317"/>
    </location>
</feature>
<evidence type="ECO:0000256" key="2">
    <source>
        <dbReference type="ARBA" id="ARBA00010393"/>
    </source>
</evidence>
<dbReference type="InterPro" id="IPR051451">
    <property type="entry name" value="PhoH2-like"/>
</dbReference>
<evidence type="ECO:0000256" key="3">
    <source>
        <dbReference type="ARBA" id="ARBA00022490"/>
    </source>
</evidence>
<dbReference type="GO" id="GO:0005524">
    <property type="term" value="F:ATP binding"/>
    <property type="evidence" value="ECO:0007669"/>
    <property type="project" value="UniProtKB-KW"/>
</dbReference>
<evidence type="ECO:0000313" key="8">
    <source>
        <dbReference type="EMBL" id="EBA38767.1"/>
    </source>
</evidence>